<dbReference type="Proteomes" id="UP001497623">
    <property type="component" value="Unassembled WGS sequence"/>
</dbReference>
<sequence length="259" mass="29475">DCICKDNIRHYITEESNIPVTVFMTKENYITLTLAFENKDEALDMDFITLKQESYEITKIRNIERTYTNTTDLSHPMPFGWINMDIIFNKHEIQVTPYMDKIVSDFPFRHIIISSKKWTSCDKGTPSWKVTKYQSVEVPLNGLSTSRISISSTREFSPVLNILGNKYYFANEVGVILGPSGSKLPGNTYSFVIENDNDTIKLFHQKEECGTQIAFLKLNTILTNITASTLDEDFILMLEPTVNQIKVCETSPSPAEGKG</sequence>
<organism evidence="1 2">
    <name type="scientific">Meganyctiphanes norvegica</name>
    <name type="common">Northern krill</name>
    <name type="synonym">Thysanopoda norvegica</name>
    <dbReference type="NCBI Taxonomy" id="48144"/>
    <lineage>
        <taxon>Eukaryota</taxon>
        <taxon>Metazoa</taxon>
        <taxon>Ecdysozoa</taxon>
        <taxon>Arthropoda</taxon>
        <taxon>Crustacea</taxon>
        <taxon>Multicrustacea</taxon>
        <taxon>Malacostraca</taxon>
        <taxon>Eumalacostraca</taxon>
        <taxon>Eucarida</taxon>
        <taxon>Euphausiacea</taxon>
        <taxon>Euphausiidae</taxon>
        <taxon>Meganyctiphanes</taxon>
    </lineage>
</organism>
<feature type="non-terminal residue" evidence="1">
    <location>
        <position position="259"/>
    </location>
</feature>
<accession>A0AAV2QDF7</accession>
<feature type="non-terminal residue" evidence="1">
    <location>
        <position position="1"/>
    </location>
</feature>
<proteinExistence type="predicted"/>
<reference evidence="1 2" key="1">
    <citation type="submission" date="2024-05" db="EMBL/GenBank/DDBJ databases">
        <authorList>
            <person name="Wallberg A."/>
        </authorList>
    </citation>
    <scope>NUCLEOTIDE SEQUENCE [LARGE SCALE GENOMIC DNA]</scope>
</reference>
<evidence type="ECO:0000313" key="2">
    <source>
        <dbReference type="Proteomes" id="UP001497623"/>
    </source>
</evidence>
<protein>
    <submittedName>
        <fullName evidence="1">Uncharacterized protein</fullName>
    </submittedName>
</protein>
<dbReference type="EMBL" id="CAXKWB010005610">
    <property type="protein sequence ID" value="CAL4079259.1"/>
    <property type="molecule type" value="Genomic_DNA"/>
</dbReference>
<dbReference type="AlphaFoldDB" id="A0AAV2QDF7"/>
<name>A0AAV2QDF7_MEGNR</name>
<keyword evidence="2" id="KW-1185">Reference proteome</keyword>
<comment type="caution">
    <text evidence="1">The sequence shown here is derived from an EMBL/GenBank/DDBJ whole genome shotgun (WGS) entry which is preliminary data.</text>
</comment>
<gene>
    <name evidence="1" type="ORF">MNOR_LOCUS10891</name>
</gene>
<evidence type="ECO:0000313" key="1">
    <source>
        <dbReference type="EMBL" id="CAL4079259.1"/>
    </source>
</evidence>